<comment type="caution">
    <text evidence="2">The sequence shown here is derived from an EMBL/GenBank/DDBJ whole genome shotgun (WGS) entry which is preliminary data.</text>
</comment>
<gene>
    <name evidence="2" type="ORF">XA68_10359</name>
</gene>
<accession>A0A2A9P2W4</accession>
<proteinExistence type="predicted"/>
<feature type="region of interest" description="Disordered" evidence="1">
    <location>
        <begin position="85"/>
        <end position="108"/>
    </location>
</feature>
<reference evidence="2 3" key="1">
    <citation type="journal article" date="2015" name="BMC Genomics">
        <title>Gene expression during zombie ant biting behavior reflects the complexity underlying fungal parasitic behavioral manipulation.</title>
        <authorList>
            <person name="de Bekker C."/>
            <person name="Ohm R.A."/>
            <person name="Loreto R.G."/>
            <person name="Sebastian A."/>
            <person name="Albert I."/>
            <person name="Merrow M."/>
            <person name="Brachmann A."/>
            <person name="Hughes D.P."/>
        </authorList>
    </citation>
    <scope>NUCLEOTIDE SEQUENCE [LARGE SCALE GENOMIC DNA]</scope>
    <source>
        <strain evidence="2 3">SC16a</strain>
    </source>
</reference>
<name>A0A2A9P2W4_OPHUN</name>
<evidence type="ECO:0000313" key="2">
    <source>
        <dbReference type="EMBL" id="PFH55216.1"/>
    </source>
</evidence>
<dbReference type="EMBL" id="LAZP02001083">
    <property type="protein sequence ID" value="PFH55216.1"/>
    <property type="molecule type" value="Genomic_DNA"/>
</dbReference>
<organism evidence="2 3">
    <name type="scientific">Ophiocordyceps unilateralis</name>
    <name type="common">Zombie-ant fungus</name>
    <name type="synonym">Torrubia unilateralis</name>
    <dbReference type="NCBI Taxonomy" id="268505"/>
    <lineage>
        <taxon>Eukaryota</taxon>
        <taxon>Fungi</taxon>
        <taxon>Dikarya</taxon>
        <taxon>Ascomycota</taxon>
        <taxon>Pezizomycotina</taxon>
        <taxon>Sordariomycetes</taxon>
        <taxon>Hypocreomycetidae</taxon>
        <taxon>Hypocreales</taxon>
        <taxon>Ophiocordycipitaceae</taxon>
        <taxon>Ophiocordyceps</taxon>
    </lineage>
</organism>
<sequence length="136" mass="15138">MAPPQSPDSQKVRREAETLFEPLWSFWESSPCQLGSKSHSIMPFGSRVHDAALRTSPEKDDEKGRFGLLNSFDAAGGKTTMLLEDAPPITEKAWRRRDGPEMGTPDGAAIWKRRPTTVEALASHRLDTMTLLHHNG</sequence>
<evidence type="ECO:0000256" key="1">
    <source>
        <dbReference type="SAM" id="MobiDB-lite"/>
    </source>
</evidence>
<evidence type="ECO:0000313" key="3">
    <source>
        <dbReference type="Proteomes" id="UP000037136"/>
    </source>
</evidence>
<keyword evidence="3" id="KW-1185">Reference proteome</keyword>
<dbReference type="Proteomes" id="UP000037136">
    <property type="component" value="Unassembled WGS sequence"/>
</dbReference>
<protein>
    <submittedName>
        <fullName evidence="2">Uncharacterized protein</fullName>
    </submittedName>
</protein>
<reference evidence="2 3" key="2">
    <citation type="journal article" date="2017" name="Sci. Rep.">
        <title>Ant-infecting Ophiocordyceps genomes reveal a high diversity of potential behavioral manipulation genes and a possible major role for enterotoxins.</title>
        <authorList>
            <person name="de Bekker C."/>
            <person name="Ohm R.A."/>
            <person name="Evans H.C."/>
            <person name="Brachmann A."/>
            <person name="Hughes D.P."/>
        </authorList>
    </citation>
    <scope>NUCLEOTIDE SEQUENCE [LARGE SCALE GENOMIC DNA]</scope>
    <source>
        <strain evidence="2 3">SC16a</strain>
    </source>
</reference>
<dbReference type="AlphaFoldDB" id="A0A2A9P2W4"/>